<comment type="similarity">
    <text evidence="2">Belongs to the binding-protein-dependent transport system permease family. HisMQ subfamily.</text>
</comment>
<evidence type="ECO:0000256" key="10">
    <source>
        <dbReference type="SAM" id="MobiDB-lite"/>
    </source>
</evidence>
<evidence type="ECO:0000256" key="8">
    <source>
        <dbReference type="ARBA" id="ARBA00023136"/>
    </source>
</evidence>
<dbReference type="PANTHER" id="PTHR30614:SF10">
    <property type="entry name" value="ARGININE ABC TRANSPORTER PERMEASE PROTEIN ARTM"/>
    <property type="match status" value="1"/>
</dbReference>
<gene>
    <name evidence="12" type="ORF">J2S73_002698</name>
</gene>
<dbReference type="PANTHER" id="PTHR30614">
    <property type="entry name" value="MEMBRANE COMPONENT OF AMINO ACID ABC TRANSPORTER"/>
    <property type="match status" value="1"/>
</dbReference>
<evidence type="ECO:0000256" key="9">
    <source>
        <dbReference type="RuleBase" id="RU363032"/>
    </source>
</evidence>
<proteinExistence type="inferred from homology"/>
<dbReference type="CDD" id="cd06261">
    <property type="entry name" value="TM_PBP2"/>
    <property type="match status" value="1"/>
</dbReference>
<evidence type="ECO:0000256" key="4">
    <source>
        <dbReference type="ARBA" id="ARBA00022475"/>
    </source>
</evidence>
<protein>
    <submittedName>
        <fullName evidence="12">Polar amino acid transport system permease protein</fullName>
    </submittedName>
</protein>
<comment type="caution">
    <text evidence="12">The sequence shown here is derived from an EMBL/GenBank/DDBJ whole genome shotgun (WGS) entry which is preliminary data.</text>
</comment>
<dbReference type="EMBL" id="JAUSUL010000002">
    <property type="protein sequence ID" value="MDQ0316241.1"/>
    <property type="molecule type" value="Genomic_DNA"/>
</dbReference>
<dbReference type="Proteomes" id="UP001229244">
    <property type="component" value="Unassembled WGS sequence"/>
</dbReference>
<feature type="transmembrane region" description="Helical" evidence="9">
    <location>
        <begin position="62"/>
        <end position="86"/>
    </location>
</feature>
<keyword evidence="5" id="KW-0997">Cell inner membrane</keyword>
<dbReference type="InterPro" id="IPR010065">
    <property type="entry name" value="AA_ABC_transptr_permease_3TM"/>
</dbReference>
<dbReference type="InterPro" id="IPR000515">
    <property type="entry name" value="MetI-like"/>
</dbReference>
<feature type="domain" description="ABC transmembrane type-1" evidence="11">
    <location>
        <begin position="62"/>
        <end position="259"/>
    </location>
</feature>
<evidence type="ECO:0000256" key="1">
    <source>
        <dbReference type="ARBA" id="ARBA00004429"/>
    </source>
</evidence>
<feature type="transmembrane region" description="Helical" evidence="9">
    <location>
        <begin position="206"/>
        <end position="225"/>
    </location>
</feature>
<feature type="transmembrane region" description="Helical" evidence="9">
    <location>
        <begin position="133"/>
        <end position="155"/>
    </location>
</feature>
<evidence type="ECO:0000256" key="3">
    <source>
        <dbReference type="ARBA" id="ARBA00022448"/>
    </source>
</evidence>
<evidence type="ECO:0000256" key="7">
    <source>
        <dbReference type="ARBA" id="ARBA00022989"/>
    </source>
</evidence>
<organism evidence="12 13">
    <name type="scientific">Amorphus orientalis</name>
    <dbReference type="NCBI Taxonomy" id="649198"/>
    <lineage>
        <taxon>Bacteria</taxon>
        <taxon>Pseudomonadati</taxon>
        <taxon>Pseudomonadota</taxon>
        <taxon>Alphaproteobacteria</taxon>
        <taxon>Hyphomicrobiales</taxon>
        <taxon>Amorphaceae</taxon>
        <taxon>Amorphus</taxon>
    </lineage>
</organism>
<feature type="transmembrane region" description="Helical" evidence="9">
    <location>
        <begin position="240"/>
        <end position="259"/>
    </location>
</feature>
<feature type="region of interest" description="Disordered" evidence="10">
    <location>
        <begin position="273"/>
        <end position="292"/>
    </location>
</feature>
<comment type="subcellular location">
    <subcellularLocation>
        <location evidence="1">Cell inner membrane</location>
        <topology evidence="1">Multi-pass membrane protein</topology>
    </subcellularLocation>
    <subcellularLocation>
        <location evidence="9">Cell membrane</location>
        <topology evidence="9">Multi-pass membrane protein</topology>
    </subcellularLocation>
</comment>
<feature type="transmembrane region" description="Helical" evidence="9">
    <location>
        <begin position="98"/>
        <end position="121"/>
    </location>
</feature>
<dbReference type="InterPro" id="IPR035906">
    <property type="entry name" value="MetI-like_sf"/>
</dbReference>
<evidence type="ECO:0000313" key="12">
    <source>
        <dbReference type="EMBL" id="MDQ0316241.1"/>
    </source>
</evidence>
<dbReference type="GO" id="GO:0006865">
    <property type="term" value="P:amino acid transport"/>
    <property type="evidence" value="ECO:0007669"/>
    <property type="project" value="TreeGrafter"/>
</dbReference>
<reference evidence="12" key="1">
    <citation type="submission" date="2023-07" db="EMBL/GenBank/DDBJ databases">
        <title>Genomic Encyclopedia of Type Strains, Phase IV (KMG-IV): sequencing the most valuable type-strain genomes for metagenomic binning, comparative biology and taxonomic classification.</title>
        <authorList>
            <person name="Goeker M."/>
        </authorList>
    </citation>
    <scope>NUCLEOTIDE SEQUENCE</scope>
    <source>
        <strain evidence="12">DSM 21202</strain>
    </source>
</reference>
<evidence type="ECO:0000256" key="2">
    <source>
        <dbReference type="ARBA" id="ARBA00010072"/>
    </source>
</evidence>
<dbReference type="SUPFAM" id="SSF161098">
    <property type="entry name" value="MetI-like"/>
    <property type="match status" value="1"/>
</dbReference>
<dbReference type="PROSITE" id="PS50928">
    <property type="entry name" value="ABC_TM1"/>
    <property type="match status" value="1"/>
</dbReference>
<dbReference type="Pfam" id="PF00528">
    <property type="entry name" value="BPD_transp_1"/>
    <property type="match status" value="1"/>
</dbReference>
<sequence>MALASLIRPVTPPSRPWTATRVLGHVLMAVWILSGIATVYYLVNASGLDFLGRYGEKLLSGFQVTIQLVGLSVLLGAALSIPIAFARMSRNWIIGGIAYAYVYFFRGTPLIAQAFLFYYGAGNFNQELKAIGAWWIFRDAFTCAVFVFALNTAAYQAEILRGAIQNVPRGQIEGAKALGLPRHAIFLRVVMPQALIIALRPYGNEIILMIKGSAIASIITVYDLMGETRRAFSRSFDFQAYVWAALLYLVLVETLGRIWTRLERRLTRHLDRPTQARSEAVETSAGRPDATD</sequence>
<keyword evidence="13" id="KW-1185">Reference proteome</keyword>
<dbReference type="AlphaFoldDB" id="A0AAE4ASG5"/>
<dbReference type="GO" id="GO:0043190">
    <property type="term" value="C:ATP-binding cassette (ABC) transporter complex"/>
    <property type="evidence" value="ECO:0007669"/>
    <property type="project" value="InterPro"/>
</dbReference>
<dbReference type="InterPro" id="IPR043429">
    <property type="entry name" value="ArtM/GltK/GlnP/TcyL/YhdX-like"/>
</dbReference>
<accession>A0AAE4ASG5</accession>
<keyword evidence="8 9" id="KW-0472">Membrane</keyword>
<feature type="transmembrane region" description="Helical" evidence="9">
    <location>
        <begin position="22"/>
        <end position="42"/>
    </location>
</feature>
<evidence type="ECO:0000256" key="6">
    <source>
        <dbReference type="ARBA" id="ARBA00022692"/>
    </source>
</evidence>
<evidence type="ECO:0000313" key="13">
    <source>
        <dbReference type="Proteomes" id="UP001229244"/>
    </source>
</evidence>
<keyword evidence="7 9" id="KW-1133">Transmembrane helix</keyword>
<dbReference type="NCBIfam" id="TIGR01726">
    <property type="entry name" value="HEQRo_perm_3TM"/>
    <property type="match status" value="1"/>
</dbReference>
<dbReference type="Gene3D" id="1.10.3720.10">
    <property type="entry name" value="MetI-like"/>
    <property type="match status" value="1"/>
</dbReference>
<keyword evidence="6 9" id="KW-0812">Transmembrane</keyword>
<keyword evidence="4" id="KW-1003">Cell membrane</keyword>
<evidence type="ECO:0000259" key="11">
    <source>
        <dbReference type="PROSITE" id="PS50928"/>
    </source>
</evidence>
<name>A0AAE4ASG5_9HYPH</name>
<keyword evidence="3 9" id="KW-0813">Transport</keyword>
<dbReference type="GO" id="GO:0022857">
    <property type="term" value="F:transmembrane transporter activity"/>
    <property type="evidence" value="ECO:0007669"/>
    <property type="project" value="InterPro"/>
</dbReference>
<dbReference type="RefSeq" id="WP_306886070.1">
    <property type="nucleotide sequence ID" value="NZ_JAUSUL010000002.1"/>
</dbReference>
<evidence type="ECO:0000256" key="5">
    <source>
        <dbReference type="ARBA" id="ARBA00022519"/>
    </source>
</evidence>